<evidence type="ECO:0000313" key="4">
    <source>
        <dbReference type="WBParaSite" id="HCON_00086660-00001"/>
    </source>
</evidence>
<dbReference type="WBParaSite" id="HCON_00086660-00001">
    <property type="protein sequence ID" value="HCON_00086660-00001"/>
    <property type="gene ID" value="HCON_00086660"/>
</dbReference>
<feature type="coiled-coil region" evidence="1">
    <location>
        <begin position="484"/>
        <end position="691"/>
    </location>
</feature>
<reference evidence="4" key="1">
    <citation type="submission" date="2020-12" db="UniProtKB">
        <authorList>
            <consortium name="WormBaseParasite"/>
        </authorList>
    </citation>
    <scope>IDENTIFICATION</scope>
    <source>
        <strain evidence="4">MHco3</strain>
    </source>
</reference>
<accession>A0A7I4YDW3</accession>
<evidence type="ECO:0000256" key="2">
    <source>
        <dbReference type="SAM" id="MobiDB-lite"/>
    </source>
</evidence>
<dbReference type="OMA" id="AREEQCH"/>
<evidence type="ECO:0000313" key="3">
    <source>
        <dbReference type="Proteomes" id="UP000025227"/>
    </source>
</evidence>
<proteinExistence type="predicted"/>
<sequence length="792" mass="91341">MEIMKSAAVTLGDAPSTSRCSECDGRMMEVTRLQNEINDAKDQVRRLLDDIGDLSGKLDEEEAVAFEKDETIKSLQLALNVETEARNALDSDLRAKEEECLSLLNSLETLSTSAKEKSEEHRLEMEQMRAELSENTEELKKSQEMISQLTKARTAAEEITISLQETASSLSEQLNQAITERENAIAEKEKAEALSEEWKAKHVELKMELDNVVINNEATRKMEVDRLTVENEHLTDKLHNLETEHERAVADLTAMQESHNQFVEVLTKKVDHFKEEKAEWLLERESMTAEIASLKEEVEARKGAESEKSTLESYVENLTKEVSELTMKENEQKESVNRLTSQLEELGKEKDKLSEERESLLHDMASLQSKLSAQSELFEQQKITADSRIEELTKEVVDCTTRENEQKELVNRLTIQLEEREKEKDEFLEERQSLLNDLASFQSKLSAQSELLEQQKNTSDNRIGELTKEVAEFTLRENEQRELVHRLTAQLEEREFEKDELLEERESLLVDLASFKNKLSAQNNLLEEQKSTSVNRIEELTEENAQLSKQLRDALQSADELKKKVTTLEATTEELRNSNERQLKEMETELRESYESERKAREEQCHQIEEDFTKAIEKVHTLTEEKAKSDTLLERLRQEVADKHNQLVSLRIDEANVTALHRDAMKRIELLEKQLQERKEAAEKVEIKVQKAIQIDERTLSEETDYVANVSTPSSNHRINSSSDEDDGFDYDDTYDDDELKAEHSAPVSPKPEPVVNGREEYCEFCSDYGHDTFSCASYLMRRQGQNQTRHK</sequence>
<dbReference type="AlphaFoldDB" id="A0A7I4YDW3"/>
<feature type="region of interest" description="Disordered" evidence="2">
    <location>
        <begin position="328"/>
        <end position="350"/>
    </location>
</feature>
<keyword evidence="1" id="KW-0175">Coiled coil</keyword>
<feature type="compositionally biased region" description="Acidic residues" evidence="2">
    <location>
        <begin position="723"/>
        <end position="740"/>
    </location>
</feature>
<feature type="coiled-coil region" evidence="1">
    <location>
        <begin position="30"/>
        <end position="57"/>
    </location>
</feature>
<name>A0A7I4YDW3_HAECO</name>
<keyword evidence="3" id="KW-1185">Reference proteome</keyword>
<dbReference type="Proteomes" id="UP000025227">
    <property type="component" value="Unplaced"/>
</dbReference>
<protein>
    <submittedName>
        <fullName evidence="4">GRIP domain-containing protein</fullName>
    </submittedName>
</protein>
<organism evidence="3 4">
    <name type="scientific">Haemonchus contortus</name>
    <name type="common">Barber pole worm</name>
    <dbReference type="NCBI Taxonomy" id="6289"/>
    <lineage>
        <taxon>Eukaryota</taxon>
        <taxon>Metazoa</taxon>
        <taxon>Ecdysozoa</taxon>
        <taxon>Nematoda</taxon>
        <taxon>Chromadorea</taxon>
        <taxon>Rhabditida</taxon>
        <taxon>Rhabditina</taxon>
        <taxon>Rhabditomorpha</taxon>
        <taxon>Strongyloidea</taxon>
        <taxon>Trichostrongylidae</taxon>
        <taxon>Haemonchus</taxon>
    </lineage>
</organism>
<feature type="coiled-coil region" evidence="1">
    <location>
        <begin position="403"/>
        <end position="444"/>
    </location>
</feature>
<feature type="compositionally biased region" description="Polar residues" evidence="2">
    <location>
        <begin position="709"/>
        <end position="722"/>
    </location>
</feature>
<dbReference type="OrthoDB" id="5839705at2759"/>
<evidence type="ECO:0000256" key="1">
    <source>
        <dbReference type="SAM" id="Coils"/>
    </source>
</evidence>
<feature type="region of interest" description="Disordered" evidence="2">
    <location>
        <begin position="706"/>
        <end position="756"/>
    </location>
</feature>